<dbReference type="EMBL" id="UYJE01004807">
    <property type="protein sequence ID" value="VDI31592.1"/>
    <property type="molecule type" value="Genomic_DNA"/>
</dbReference>
<organism evidence="1 2">
    <name type="scientific">Mytilus galloprovincialis</name>
    <name type="common">Mediterranean mussel</name>
    <dbReference type="NCBI Taxonomy" id="29158"/>
    <lineage>
        <taxon>Eukaryota</taxon>
        <taxon>Metazoa</taxon>
        <taxon>Spiralia</taxon>
        <taxon>Lophotrochozoa</taxon>
        <taxon>Mollusca</taxon>
        <taxon>Bivalvia</taxon>
        <taxon>Autobranchia</taxon>
        <taxon>Pteriomorphia</taxon>
        <taxon>Mytilida</taxon>
        <taxon>Mytiloidea</taxon>
        <taxon>Mytilidae</taxon>
        <taxon>Mytilinae</taxon>
        <taxon>Mytilus</taxon>
    </lineage>
</organism>
<keyword evidence="2" id="KW-1185">Reference proteome</keyword>
<dbReference type="Gene3D" id="1.20.58.130">
    <property type="match status" value="1"/>
</dbReference>
<evidence type="ECO:0008006" key="3">
    <source>
        <dbReference type="Google" id="ProtNLM"/>
    </source>
</evidence>
<dbReference type="AlphaFoldDB" id="A0A8B6EAK6"/>
<dbReference type="Gene3D" id="2.60.120.40">
    <property type="match status" value="1"/>
</dbReference>
<protein>
    <recommendedName>
        <fullName evidence="3">C1q domain-containing protein</fullName>
    </recommendedName>
</protein>
<dbReference type="InterPro" id="IPR008983">
    <property type="entry name" value="Tumour_necrosis_fac-like_dom"/>
</dbReference>
<dbReference type="OrthoDB" id="10511480at2759"/>
<sequence>MATQIEVVLTTLRTVMDHNTRLENELTRTNQLLNILSTEYASTKEMLHSFTKDYALTKQNVAALTTEQVSTKNELAVLTTEQAATKQKLAALSTEYGSTKDELAALSTEHGSTKDELAALTREHASTKDELCPTIMSHYAEDIQTELVLKGVPIVYSYDGDIRTYGTGTLSAVLNIAVGDDVWIRIMNNPTNDGNVRVHGNGWSWLKKTLLVS</sequence>
<accession>A0A8B6EAK6</accession>
<comment type="caution">
    <text evidence="1">The sequence shown here is derived from an EMBL/GenBank/DDBJ whole genome shotgun (WGS) entry which is preliminary data.</text>
</comment>
<name>A0A8B6EAK6_MYTGA</name>
<dbReference type="Proteomes" id="UP000596742">
    <property type="component" value="Unassembled WGS sequence"/>
</dbReference>
<reference evidence="1" key="1">
    <citation type="submission" date="2018-11" db="EMBL/GenBank/DDBJ databases">
        <authorList>
            <person name="Alioto T."/>
            <person name="Alioto T."/>
        </authorList>
    </citation>
    <scope>NUCLEOTIDE SEQUENCE</scope>
</reference>
<gene>
    <name evidence="1" type="ORF">MGAL_10B048430</name>
</gene>
<evidence type="ECO:0000313" key="2">
    <source>
        <dbReference type="Proteomes" id="UP000596742"/>
    </source>
</evidence>
<evidence type="ECO:0000313" key="1">
    <source>
        <dbReference type="EMBL" id="VDI31592.1"/>
    </source>
</evidence>
<proteinExistence type="predicted"/>